<reference evidence="2" key="1">
    <citation type="submission" date="2014-12" db="EMBL/GenBank/DDBJ databases">
        <title>Genome sequence of Clostridium beijerinckii strain 59B.</title>
        <authorList>
            <person name="Little G.T."/>
            <person name="Minton N.P."/>
        </authorList>
    </citation>
    <scope>NUCLEOTIDE SEQUENCE [LARGE SCALE GENOMIC DNA]</scope>
    <source>
        <strain evidence="2">59B</strain>
    </source>
</reference>
<evidence type="ECO:0008006" key="3">
    <source>
        <dbReference type="Google" id="ProtNLM"/>
    </source>
</evidence>
<dbReference type="Proteomes" id="UP000031866">
    <property type="component" value="Chromosome"/>
</dbReference>
<protein>
    <recommendedName>
        <fullName evidence="3">Acyltransferase</fullName>
    </recommendedName>
</protein>
<dbReference type="PANTHER" id="PTHR23416:SF78">
    <property type="entry name" value="LIPOPOLYSACCHARIDE BIOSYNTHESIS O-ACETYL TRANSFERASE WBBJ-RELATED"/>
    <property type="match status" value="1"/>
</dbReference>
<dbReference type="InterPro" id="IPR001451">
    <property type="entry name" value="Hexapep"/>
</dbReference>
<name>A0A0B5QA35_CLOBE</name>
<evidence type="ECO:0000313" key="1">
    <source>
        <dbReference type="EMBL" id="AJG97790.1"/>
    </source>
</evidence>
<dbReference type="AlphaFoldDB" id="A0A0B5QA35"/>
<dbReference type="EMBL" id="CP010086">
    <property type="protein sequence ID" value="AJG97790.1"/>
    <property type="molecule type" value="Genomic_DNA"/>
</dbReference>
<dbReference type="CDD" id="cd04647">
    <property type="entry name" value="LbH_MAT_like"/>
    <property type="match status" value="1"/>
</dbReference>
<dbReference type="InterPro" id="IPR011004">
    <property type="entry name" value="Trimer_LpxA-like_sf"/>
</dbReference>
<dbReference type="STRING" id="1520.LF65_01176"/>
<dbReference type="SUPFAM" id="SSF51161">
    <property type="entry name" value="Trimeric LpxA-like enzymes"/>
    <property type="match status" value="1"/>
</dbReference>
<organism evidence="1 2">
    <name type="scientific">Clostridium beijerinckii</name>
    <name type="common">Clostridium MP</name>
    <dbReference type="NCBI Taxonomy" id="1520"/>
    <lineage>
        <taxon>Bacteria</taxon>
        <taxon>Bacillati</taxon>
        <taxon>Bacillota</taxon>
        <taxon>Clostridia</taxon>
        <taxon>Eubacteriales</taxon>
        <taxon>Clostridiaceae</taxon>
        <taxon>Clostridium</taxon>
    </lineage>
</organism>
<dbReference type="KEGG" id="cbei:LF65_01176"/>
<dbReference type="Gene3D" id="2.160.10.10">
    <property type="entry name" value="Hexapeptide repeat proteins"/>
    <property type="match status" value="1"/>
</dbReference>
<accession>A0A0B5QA35</accession>
<evidence type="ECO:0000313" key="2">
    <source>
        <dbReference type="Proteomes" id="UP000031866"/>
    </source>
</evidence>
<dbReference type="Pfam" id="PF00132">
    <property type="entry name" value="Hexapep"/>
    <property type="match status" value="1"/>
</dbReference>
<proteinExistence type="predicted"/>
<gene>
    <name evidence="1" type="ORF">LF65_01176</name>
</gene>
<dbReference type="InterPro" id="IPR051159">
    <property type="entry name" value="Hexapeptide_acetyltransf"/>
</dbReference>
<dbReference type="PANTHER" id="PTHR23416">
    <property type="entry name" value="SIALIC ACID SYNTHASE-RELATED"/>
    <property type="match status" value="1"/>
</dbReference>
<dbReference type="RefSeq" id="WP_052482738.1">
    <property type="nucleotide sequence ID" value="NZ_CP010086.2"/>
</dbReference>
<dbReference type="OrthoDB" id="9801697at2"/>
<sequence length="209" mass="22969">MISKLRYITKMSLFKTIFYSVKFKCKVIIGKQVKMQIAKKSKIIISDNKGYLSVGVKTNLPQGTILELGENSILKVNGKADIFKGSKVVVGKNAIMEIGNNTFINEHCKIVCQKSINIGSNCAIAWNVNIIDTDYHNVIIDNQIKTKEKPIVIGDHVWIGCNSTILKGTHISKNSVIGAGSVVSGNVDSNCLYGGVIANKIRKDVDWKL</sequence>